<gene>
    <name evidence="1" type="ORF">S06H3_02622</name>
</gene>
<comment type="caution">
    <text evidence="1">The sequence shown here is derived from an EMBL/GenBank/DDBJ whole genome shotgun (WGS) entry which is preliminary data.</text>
</comment>
<evidence type="ECO:0000313" key="1">
    <source>
        <dbReference type="EMBL" id="GAI02034.1"/>
    </source>
</evidence>
<protein>
    <submittedName>
        <fullName evidence="1">Uncharacterized protein</fullName>
    </submittedName>
</protein>
<organism evidence="1">
    <name type="scientific">marine sediment metagenome</name>
    <dbReference type="NCBI Taxonomy" id="412755"/>
    <lineage>
        <taxon>unclassified sequences</taxon>
        <taxon>metagenomes</taxon>
        <taxon>ecological metagenomes</taxon>
    </lineage>
</organism>
<reference evidence="1" key="1">
    <citation type="journal article" date="2014" name="Front. Microbiol.">
        <title>High frequency of phylogenetically diverse reductive dehalogenase-homologous genes in deep subseafloor sedimentary metagenomes.</title>
        <authorList>
            <person name="Kawai M."/>
            <person name="Futagami T."/>
            <person name="Toyoda A."/>
            <person name="Takaki Y."/>
            <person name="Nishi S."/>
            <person name="Hori S."/>
            <person name="Arai W."/>
            <person name="Tsubouchi T."/>
            <person name="Morono Y."/>
            <person name="Uchiyama I."/>
            <person name="Ito T."/>
            <person name="Fujiyama A."/>
            <person name="Inagaki F."/>
            <person name="Takami H."/>
        </authorList>
    </citation>
    <scope>NUCLEOTIDE SEQUENCE</scope>
    <source>
        <strain evidence="1">Expedition CK06-06</strain>
    </source>
</reference>
<sequence length="64" mass="7124">MSGKRKQTARAERAVTVGKGIIRLKEPNYFIYPNDPPHYNTASIANAKGIASIPRRISPLNWTS</sequence>
<dbReference type="EMBL" id="BARV01000783">
    <property type="protein sequence ID" value="GAI02034.1"/>
    <property type="molecule type" value="Genomic_DNA"/>
</dbReference>
<proteinExistence type="predicted"/>
<name>X1M6R5_9ZZZZ</name>
<accession>X1M6R5</accession>
<dbReference type="AlphaFoldDB" id="X1M6R5"/>